<dbReference type="InterPro" id="IPR007709">
    <property type="entry name" value="N-FG_amidohydro"/>
</dbReference>
<protein>
    <submittedName>
        <fullName evidence="1">N-formylglutamate amidohydrolase</fullName>
    </submittedName>
</protein>
<reference evidence="1 2" key="1">
    <citation type="journal article" date="2019" name="Int. J. Syst. Evol. Microbiol.">
        <title>The Global Catalogue of Microorganisms (GCM) 10K type strain sequencing project: providing services to taxonomists for standard genome sequencing and annotation.</title>
        <authorList>
            <consortium name="The Broad Institute Genomics Platform"/>
            <consortium name="The Broad Institute Genome Sequencing Center for Infectious Disease"/>
            <person name="Wu L."/>
            <person name="Ma J."/>
        </authorList>
    </citation>
    <scope>NUCLEOTIDE SEQUENCE [LARGE SCALE GENOMIC DNA]</scope>
    <source>
        <strain evidence="1 2">JCM 14162</strain>
    </source>
</reference>
<dbReference type="EMBL" id="BAAAEM010000002">
    <property type="protein sequence ID" value="GAA0479417.1"/>
    <property type="molecule type" value="Genomic_DNA"/>
</dbReference>
<name>A0ABN1ALG1_9SPHN</name>
<dbReference type="Proteomes" id="UP001500713">
    <property type="component" value="Unassembled WGS sequence"/>
</dbReference>
<organism evidence="1 2">
    <name type="scientific">Parasphingorhabdus litoris</name>
    <dbReference type="NCBI Taxonomy" id="394733"/>
    <lineage>
        <taxon>Bacteria</taxon>
        <taxon>Pseudomonadati</taxon>
        <taxon>Pseudomonadota</taxon>
        <taxon>Alphaproteobacteria</taxon>
        <taxon>Sphingomonadales</taxon>
        <taxon>Sphingomonadaceae</taxon>
        <taxon>Parasphingorhabdus</taxon>
    </lineage>
</organism>
<sequence length="296" mass="33444">MSNQPVYDLMHVDSDKRPFSIHNTGNLKFPLLISIPHAGRVYPREIMENLAVPAAHLLRLEDRYVDRLANRAIAEGFPAIIAHRPRAWVDLNRNRAEIDADMVVGLSSSELPMPSRKVRGGLGVIPSRLHGVGNLWRKKWQWADISFRLASDHEPYHSGITEILEQMRLKFGGAILLDLHSMPPLGPEHDNVDIVIGDRFGRSAGSRFSELAVSFLQHFGVKTRLNHPYAGGYILERHSKVERDIHALQLEVDRSFYLDAALREPSDQASVMADHILNLAKRLVNQIENQFLLAAE</sequence>
<dbReference type="RefSeq" id="WP_229954495.1">
    <property type="nucleotide sequence ID" value="NZ_BAAAEM010000002.1"/>
</dbReference>
<accession>A0ABN1ALG1</accession>
<gene>
    <name evidence="1" type="ORF">GCM10009096_21880</name>
</gene>
<keyword evidence="2" id="KW-1185">Reference proteome</keyword>
<comment type="caution">
    <text evidence="1">The sequence shown here is derived from an EMBL/GenBank/DDBJ whole genome shotgun (WGS) entry which is preliminary data.</text>
</comment>
<proteinExistence type="predicted"/>
<dbReference type="Pfam" id="PF05013">
    <property type="entry name" value="FGase"/>
    <property type="match status" value="1"/>
</dbReference>
<evidence type="ECO:0000313" key="2">
    <source>
        <dbReference type="Proteomes" id="UP001500713"/>
    </source>
</evidence>
<dbReference type="SUPFAM" id="SSF53187">
    <property type="entry name" value="Zn-dependent exopeptidases"/>
    <property type="match status" value="1"/>
</dbReference>
<dbReference type="Gene3D" id="3.40.630.40">
    <property type="entry name" value="Zn-dependent exopeptidases"/>
    <property type="match status" value="1"/>
</dbReference>
<evidence type="ECO:0000313" key="1">
    <source>
        <dbReference type="EMBL" id="GAA0479417.1"/>
    </source>
</evidence>